<sequence length="747" mass="84551">MKIGIQKSVQETRALRYQGEFLSRDGVRWKVRLLQETDMPYPAVGEFHFPAEKPLVIEWKEVDKQEPVQASCATLTVVSKVDRQYIDLYTMEVGSVLLEVYRNGVLYWCGTMDTELYEEPFSYEKEYEVSMTFSDFAMLERINFSGTGARTLEDLLTDCIKSARLSAAYMTGGISCYVSTSMPDIPSDSNTFRELCLYSDNFYDEEEEPMTQREVLDEILRPFALRLLQRCGGLYLYDLNAFQTVFEPQLIEWQGTDAVLGVDNVYKNVDVSFSPYERTDLFKKDIDIRSFTKESTGVVYESTYDALFGPDLSFSFGLYTNNEVASGLTLNANARIYKINPLASGDESLGIAWRAQTDTKEESVCILQNGLGIGTDLMTFSKKIKILIPTTCGIAVPSMNYRSNLSLKIKLSLMLDGRYNPFKDAGTYNSKEEYEYWQNNVRALYVPVEIRLLDRDGKIAYSYVNVWGTNPCGGNWWKEDYGVNEVTGKPGRCVISFLNTGDATQGWDGGWKDCCTHDAVMTMGVTGDIHLENIMTATKTGAMYMDLPPNLFGHTLEIKIKSGIYKDAGVGSLGLKDDYSPLSAEDERHARWLLYQMPEIELLDGYKNNIDSKDISYTSWLNRSAREKLELNTVIGCGLRETNDRGLGVLLRSSTLAPVYEFTRQDTTMSLEKLLIGTIYSNYHRRMNVLSGTVKLLSDISTYTDRSEPGTYVLLSDVQNLIAGESEMKMVEVEPDNYEGVEYEETV</sequence>
<reference evidence="1 2" key="1">
    <citation type="submission" date="2012-09" db="EMBL/GenBank/DDBJ databases">
        <title>The Genome Sequence of Bacteroides oleiciplenus YIT 12058.</title>
        <authorList>
            <consortium name="The Broad Institute Genome Sequencing Platform"/>
            <person name="Earl A."/>
            <person name="Ward D."/>
            <person name="Feldgarden M."/>
            <person name="Gevers D."/>
            <person name="Morotomi M."/>
            <person name="Walker B."/>
            <person name="Young S.K."/>
            <person name="Zeng Q."/>
            <person name="Gargeya S."/>
            <person name="Fitzgerald M."/>
            <person name="Haas B."/>
            <person name="Abouelleil A."/>
            <person name="Alvarado L."/>
            <person name="Arachchi H.M."/>
            <person name="Berlin A.M."/>
            <person name="Chapman S.B."/>
            <person name="Goldberg J."/>
            <person name="Griggs A."/>
            <person name="Gujja S."/>
            <person name="Hansen M."/>
            <person name="Howarth C."/>
            <person name="Imamovic A."/>
            <person name="Larimer J."/>
            <person name="McCowen C."/>
            <person name="Montmayeur A."/>
            <person name="Murphy C."/>
            <person name="Neiman D."/>
            <person name="Pearson M."/>
            <person name="Priest M."/>
            <person name="Roberts A."/>
            <person name="Saif S."/>
            <person name="Shea T."/>
            <person name="Sisk P."/>
            <person name="Sykes S."/>
            <person name="Wortman J."/>
            <person name="Nusbaum C."/>
            <person name="Birren B."/>
        </authorList>
    </citation>
    <scope>NUCLEOTIDE SEQUENCE [LARGE SCALE GENOMIC DNA]</scope>
    <source>
        <strain evidence="1 2">YIT 12058</strain>
    </source>
</reference>
<organism evidence="1 2">
    <name type="scientific">Bacteroides oleiciplenus YIT 12058</name>
    <dbReference type="NCBI Taxonomy" id="742727"/>
    <lineage>
        <taxon>Bacteria</taxon>
        <taxon>Pseudomonadati</taxon>
        <taxon>Bacteroidota</taxon>
        <taxon>Bacteroidia</taxon>
        <taxon>Bacteroidales</taxon>
        <taxon>Bacteroidaceae</taxon>
        <taxon>Bacteroides</taxon>
    </lineage>
</organism>
<protein>
    <submittedName>
        <fullName evidence="1">Uncharacterized protein</fullName>
    </submittedName>
</protein>
<dbReference type="eggNOG" id="ENOG5030Q55">
    <property type="taxonomic scope" value="Bacteria"/>
</dbReference>
<gene>
    <name evidence="1" type="ORF">HMPREF9447_01696</name>
</gene>
<comment type="caution">
    <text evidence="1">The sequence shown here is derived from an EMBL/GenBank/DDBJ whole genome shotgun (WGS) entry which is preliminary data.</text>
</comment>
<dbReference type="EMBL" id="ADLF01000009">
    <property type="protein sequence ID" value="EKU90278.1"/>
    <property type="molecule type" value="Genomic_DNA"/>
</dbReference>
<keyword evidence="2" id="KW-1185">Reference proteome</keyword>
<dbReference type="RefSeq" id="WP_009129259.1">
    <property type="nucleotide sequence ID" value="NZ_JH992941.1"/>
</dbReference>
<accession>K9E0I9</accession>
<dbReference type="HOGENOM" id="CLU_377978_0_0_10"/>
<dbReference type="AlphaFoldDB" id="K9E0I9"/>
<dbReference type="STRING" id="742727.HMPREF9447_01696"/>
<dbReference type="OrthoDB" id="1086669at2"/>
<proteinExistence type="predicted"/>
<evidence type="ECO:0000313" key="1">
    <source>
        <dbReference type="EMBL" id="EKU90278.1"/>
    </source>
</evidence>
<name>K9E0I9_9BACE</name>
<dbReference type="Proteomes" id="UP000009872">
    <property type="component" value="Unassembled WGS sequence"/>
</dbReference>
<evidence type="ECO:0000313" key="2">
    <source>
        <dbReference type="Proteomes" id="UP000009872"/>
    </source>
</evidence>
<dbReference type="PATRIC" id="fig|742727.4.peg.1724"/>